<accession>A0AAD6VBR1</accession>
<dbReference type="PROSITE" id="PS00109">
    <property type="entry name" value="PROTEIN_KINASE_TYR"/>
    <property type="match status" value="1"/>
</dbReference>
<dbReference type="PROSITE" id="PS50011">
    <property type="entry name" value="PROTEIN_KINASE_DOM"/>
    <property type="match status" value="1"/>
</dbReference>
<dbReference type="InterPro" id="IPR001245">
    <property type="entry name" value="Ser-Thr/Tyr_kinase_cat_dom"/>
</dbReference>
<dbReference type="GO" id="GO:0043235">
    <property type="term" value="C:receptor complex"/>
    <property type="evidence" value="ECO:0007669"/>
    <property type="project" value="TreeGrafter"/>
</dbReference>
<dbReference type="Gene3D" id="1.10.510.10">
    <property type="entry name" value="Transferase(Phosphotransferase) domain 1"/>
    <property type="match status" value="1"/>
</dbReference>
<reference evidence="2" key="1">
    <citation type="submission" date="2023-03" db="EMBL/GenBank/DDBJ databases">
        <title>Massive genome expansion in bonnet fungi (Mycena s.s.) driven by repeated elements and novel gene families across ecological guilds.</title>
        <authorList>
            <consortium name="Lawrence Berkeley National Laboratory"/>
            <person name="Harder C.B."/>
            <person name="Miyauchi S."/>
            <person name="Viragh M."/>
            <person name="Kuo A."/>
            <person name="Thoen E."/>
            <person name="Andreopoulos B."/>
            <person name="Lu D."/>
            <person name="Skrede I."/>
            <person name="Drula E."/>
            <person name="Henrissat B."/>
            <person name="Morin E."/>
            <person name="Kohler A."/>
            <person name="Barry K."/>
            <person name="LaButti K."/>
            <person name="Morin E."/>
            <person name="Salamov A."/>
            <person name="Lipzen A."/>
            <person name="Mereny Z."/>
            <person name="Hegedus B."/>
            <person name="Baldrian P."/>
            <person name="Stursova M."/>
            <person name="Weitz H."/>
            <person name="Taylor A."/>
            <person name="Grigoriev I.V."/>
            <person name="Nagy L.G."/>
            <person name="Martin F."/>
            <person name="Kauserud H."/>
        </authorList>
    </citation>
    <scope>NUCLEOTIDE SEQUENCE</scope>
    <source>
        <strain evidence="2">9144</strain>
    </source>
</reference>
<dbReference type="InterPro" id="IPR011009">
    <property type="entry name" value="Kinase-like_dom_sf"/>
</dbReference>
<dbReference type="PANTHER" id="PTHR24416">
    <property type="entry name" value="TYROSINE-PROTEIN KINASE RECEPTOR"/>
    <property type="match status" value="1"/>
</dbReference>
<dbReference type="GO" id="GO:0005524">
    <property type="term" value="F:ATP binding"/>
    <property type="evidence" value="ECO:0007669"/>
    <property type="project" value="InterPro"/>
</dbReference>
<dbReference type="InterPro" id="IPR008266">
    <property type="entry name" value="Tyr_kinase_AS"/>
</dbReference>
<feature type="non-terminal residue" evidence="2">
    <location>
        <position position="1"/>
    </location>
</feature>
<proteinExistence type="predicted"/>
<evidence type="ECO:0000259" key="1">
    <source>
        <dbReference type="PROSITE" id="PS50011"/>
    </source>
</evidence>
<name>A0AAD6VBR1_9AGAR</name>
<dbReference type="PANTHER" id="PTHR24416:SF631">
    <property type="entry name" value="SERINE_THREONINE_TYROSINE KINASE 1"/>
    <property type="match status" value="1"/>
</dbReference>
<evidence type="ECO:0000313" key="3">
    <source>
        <dbReference type="Proteomes" id="UP001219525"/>
    </source>
</evidence>
<keyword evidence="2" id="KW-0418">Kinase</keyword>
<keyword evidence="2" id="KW-0808">Transferase</keyword>
<dbReference type="GO" id="GO:0004714">
    <property type="term" value="F:transmembrane receptor protein tyrosine kinase activity"/>
    <property type="evidence" value="ECO:0007669"/>
    <property type="project" value="TreeGrafter"/>
</dbReference>
<protein>
    <submittedName>
        <fullName evidence="2">Kinase-like domain-containing protein</fullName>
    </submittedName>
</protein>
<dbReference type="Proteomes" id="UP001219525">
    <property type="component" value="Unassembled WGS sequence"/>
</dbReference>
<feature type="domain" description="Protein kinase" evidence="1">
    <location>
        <begin position="35"/>
        <end position="245"/>
    </location>
</feature>
<dbReference type="AlphaFoldDB" id="A0AAD6VBR1"/>
<keyword evidence="3" id="KW-1185">Reference proteome</keyword>
<dbReference type="SUPFAM" id="SSF56112">
    <property type="entry name" value="Protein kinase-like (PK-like)"/>
    <property type="match status" value="1"/>
</dbReference>
<gene>
    <name evidence="2" type="ORF">GGX14DRAFT_365182</name>
</gene>
<evidence type="ECO:0000313" key="2">
    <source>
        <dbReference type="EMBL" id="KAJ7208488.1"/>
    </source>
</evidence>
<dbReference type="GO" id="GO:0005886">
    <property type="term" value="C:plasma membrane"/>
    <property type="evidence" value="ECO:0007669"/>
    <property type="project" value="TreeGrafter"/>
</dbReference>
<dbReference type="InterPro" id="IPR000719">
    <property type="entry name" value="Prot_kinase_dom"/>
</dbReference>
<dbReference type="GO" id="GO:0007169">
    <property type="term" value="P:cell surface receptor protein tyrosine kinase signaling pathway"/>
    <property type="evidence" value="ECO:0007669"/>
    <property type="project" value="TreeGrafter"/>
</dbReference>
<dbReference type="InterPro" id="IPR050122">
    <property type="entry name" value="RTK"/>
</dbReference>
<comment type="caution">
    <text evidence="2">The sequence shown here is derived from an EMBL/GenBank/DDBJ whole genome shotgun (WGS) entry which is preliminary data.</text>
</comment>
<dbReference type="EMBL" id="JARJCW010000033">
    <property type="protein sequence ID" value="KAJ7208488.1"/>
    <property type="molecule type" value="Genomic_DNA"/>
</dbReference>
<sequence>QDMDLFKRRAHRLLNILADVLEILPEAMVIHGITLLNAYPVKAGGFAHIYHGTYTNTDEEQVEVALKVLKISQARDQSDGDRRKILRKFAKEALVWHSLRHPNIVPLLGVDGTTFPGLTTAMVSPWMRQGSVLNYMTEHSPSSQYAITLGLMYLHKENIVHGDLCARNILIHGHQACLTDFGLATFIESDTSKKSSTRSGSLRWMAPELIHPLAGFPFKRTPASDVWAFGCLCCEVGFPHFGSQY</sequence>
<organism evidence="2 3">
    <name type="scientific">Mycena pura</name>
    <dbReference type="NCBI Taxonomy" id="153505"/>
    <lineage>
        <taxon>Eukaryota</taxon>
        <taxon>Fungi</taxon>
        <taxon>Dikarya</taxon>
        <taxon>Basidiomycota</taxon>
        <taxon>Agaricomycotina</taxon>
        <taxon>Agaricomycetes</taxon>
        <taxon>Agaricomycetidae</taxon>
        <taxon>Agaricales</taxon>
        <taxon>Marasmiineae</taxon>
        <taxon>Mycenaceae</taxon>
        <taxon>Mycena</taxon>
    </lineage>
</organism>
<dbReference type="Pfam" id="PF07714">
    <property type="entry name" value="PK_Tyr_Ser-Thr"/>
    <property type="match status" value="1"/>
</dbReference>